<dbReference type="SUPFAM" id="SSF53300">
    <property type="entry name" value="vWA-like"/>
    <property type="match status" value="1"/>
</dbReference>
<accession>A0A9Q1E486</accession>
<gene>
    <name evidence="10" type="ORF">SKAU_G00430500</name>
</gene>
<evidence type="ECO:0000256" key="3">
    <source>
        <dbReference type="ARBA" id="ARBA00022729"/>
    </source>
</evidence>
<proteinExistence type="predicted"/>
<protein>
    <recommendedName>
        <fullName evidence="12">von Willebrand factor A domain-containing protein 7-like</fullName>
    </recommendedName>
</protein>
<dbReference type="PANTHER" id="PTHR14905:SF18">
    <property type="entry name" value="VON WILLEBRAND FACTOR A DOMAIN-CONTAINING 10, TANDEM DUPLICATE 1-RELATED"/>
    <property type="match status" value="1"/>
</dbReference>
<feature type="chain" id="PRO_5040383539" description="von Willebrand factor A domain-containing protein 7-like" evidence="6">
    <location>
        <begin position="20"/>
        <end position="547"/>
    </location>
</feature>
<sequence length="547" mass="59084">MGWILRVFLLGLLLPGLQAFKPLWGNSITHRQITEMAILRKTTEVCQAVAIKEGRDFTIPTGGRLSASAVQRACSPNDGSLLSGVKFKESIIAMYMSNAAVDLIHILDDLRHFDGEEFVGGRAIITDGIASIKANVRQENIISARLTLGKICHTLQDFYSHSNWIELKKKHPNTNLIRPDESIGNIADKNRPTCRSCSGGSCKDNILPEIINEGILTSGYFSLFSSSKPAGKCSHGGSADRTSDQDPVGGINKDNDGADHGHLHRAAAIMAVNATMELLEDIRGASGENDFLQLMGITRSSVLCFVIDTTGSMSDDIVEAKRVAFSIINSKKGTLDEPSGYILVPFNDPGFGPLTRTTDSDIFKQRINALSASGGGDRPELSLSGLQLALTSAPPSSEIFVFTDAPAKDVELKSTVIALIENTKLNFLLTNALFARRRRNSNGGNRMSAQGNQLYQELAEASGGQAIVVTKDTLPQATDIIVDSSTSSLVTILQVVRNPGRPDNFTFTVDASMRNLTIYITGSSLTFSLNSPSGKDIPYLLRYTQVD</sequence>
<reference evidence="10" key="1">
    <citation type="journal article" date="2023" name="Science">
        <title>Genome structures resolve the early diversification of teleost fishes.</title>
        <authorList>
            <person name="Parey E."/>
            <person name="Louis A."/>
            <person name="Montfort J."/>
            <person name="Bouchez O."/>
            <person name="Roques C."/>
            <person name="Iampietro C."/>
            <person name="Lluch J."/>
            <person name="Castinel A."/>
            <person name="Donnadieu C."/>
            <person name="Desvignes T."/>
            <person name="Floi Bucao C."/>
            <person name="Jouanno E."/>
            <person name="Wen M."/>
            <person name="Mejri S."/>
            <person name="Dirks R."/>
            <person name="Jansen H."/>
            <person name="Henkel C."/>
            <person name="Chen W.J."/>
            <person name="Zahm M."/>
            <person name="Cabau C."/>
            <person name="Klopp C."/>
            <person name="Thompson A.W."/>
            <person name="Robinson-Rechavi M."/>
            <person name="Braasch I."/>
            <person name="Lecointre G."/>
            <person name="Bobe J."/>
            <person name="Postlethwait J.H."/>
            <person name="Berthelot C."/>
            <person name="Roest Crollius H."/>
            <person name="Guiguen Y."/>
        </authorList>
    </citation>
    <scope>NUCLEOTIDE SEQUENCE</scope>
    <source>
        <strain evidence="10">WJC10195</strain>
    </source>
</reference>
<feature type="region of interest" description="Disordered" evidence="5">
    <location>
        <begin position="234"/>
        <end position="253"/>
    </location>
</feature>
<comment type="caution">
    <text evidence="10">The sequence shown here is derived from an EMBL/GenBank/DDBJ whole genome shotgun (WGS) entry which is preliminary data.</text>
</comment>
<name>A0A9Q1E486_SYNKA</name>
<evidence type="ECO:0000256" key="4">
    <source>
        <dbReference type="ARBA" id="ARBA00023180"/>
    </source>
</evidence>
<evidence type="ECO:0000259" key="7">
    <source>
        <dbReference type="Pfam" id="PF23560"/>
    </source>
</evidence>
<keyword evidence="2" id="KW-0964">Secreted</keyword>
<dbReference type="OrthoDB" id="301415at2759"/>
<evidence type="ECO:0000256" key="5">
    <source>
        <dbReference type="SAM" id="MobiDB-lite"/>
    </source>
</evidence>
<dbReference type="GO" id="GO:0005576">
    <property type="term" value="C:extracellular region"/>
    <property type="evidence" value="ECO:0007669"/>
    <property type="project" value="UniProtKB-SubCell"/>
</dbReference>
<evidence type="ECO:0000256" key="2">
    <source>
        <dbReference type="ARBA" id="ARBA00022525"/>
    </source>
</evidence>
<feature type="signal peptide" evidence="6">
    <location>
        <begin position="1"/>
        <end position="19"/>
    </location>
</feature>
<evidence type="ECO:0000259" key="8">
    <source>
        <dbReference type="Pfam" id="PF25106"/>
    </source>
</evidence>
<dbReference type="InterPro" id="IPR052577">
    <property type="entry name" value="VWA7"/>
</dbReference>
<dbReference type="InterPro" id="IPR056862">
    <property type="entry name" value="VWA7_N"/>
</dbReference>
<keyword evidence="11" id="KW-1185">Reference proteome</keyword>
<evidence type="ECO:0000259" key="9">
    <source>
        <dbReference type="Pfam" id="PF25107"/>
    </source>
</evidence>
<dbReference type="AlphaFoldDB" id="A0A9Q1E486"/>
<feature type="domain" description="VWA7 N-terminal" evidence="9">
    <location>
        <begin position="66"/>
        <end position="292"/>
    </location>
</feature>
<dbReference type="InterPro" id="IPR036465">
    <property type="entry name" value="vWFA_dom_sf"/>
</dbReference>
<dbReference type="Gene3D" id="3.40.50.410">
    <property type="entry name" value="von Willebrand factor, type A domain"/>
    <property type="match status" value="1"/>
</dbReference>
<evidence type="ECO:0008006" key="12">
    <source>
        <dbReference type="Google" id="ProtNLM"/>
    </source>
</evidence>
<feature type="domain" description="Hemicentin-1-like von Willebrand factor A" evidence="8">
    <location>
        <begin position="303"/>
        <end position="471"/>
    </location>
</feature>
<comment type="subcellular location">
    <subcellularLocation>
        <location evidence="1">Secreted</location>
    </subcellularLocation>
</comment>
<evidence type="ECO:0000313" key="11">
    <source>
        <dbReference type="Proteomes" id="UP001152622"/>
    </source>
</evidence>
<dbReference type="Proteomes" id="UP001152622">
    <property type="component" value="Unassembled WGS sequence"/>
</dbReference>
<feature type="domain" description="Hemicentin/VWA7 galactose-binding" evidence="7">
    <location>
        <begin position="490"/>
        <end position="536"/>
    </location>
</feature>
<organism evidence="10 11">
    <name type="scientific">Synaphobranchus kaupii</name>
    <name type="common">Kaup's arrowtooth eel</name>
    <dbReference type="NCBI Taxonomy" id="118154"/>
    <lineage>
        <taxon>Eukaryota</taxon>
        <taxon>Metazoa</taxon>
        <taxon>Chordata</taxon>
        <taxon>Craniata</taxon>
        <taxon>Vertebrata</taxon>
        <taxon>Euteleostomi</taxon>
        <taxon>Actinopterygii</taxon>
        <taxon>Neopterygii</taxon>
        <taxon>Teleostei</taxon>
        <taxon>Anguilliformes</taxon>
        <taxon>Synaphobranchidae</taxon>
        <taxon>Synaphobranchus</taxon>
    </lineage>
</organism>
<keyword evidence="4" id="KW-0325">Glycoprotein</keyword>
<dbReference type="PANTHER" id="PTHR14905">
    <property type="entry name" value="NG37"/>
    <property type="match status" value="1"/>
</dbReference>
<dbReference type="EMBL" id="JAINUF010000081">
    <property type="protein sequence ID" value="KAJ8331969.1"/>
    <property type="molecule type" value="Genomic_DNA"/>
</dbReference>
<evidence type="ECO:0000256" key="6">
    <source>
        <dbReference type="SAM" id="SignalP"/>
    </source>
</evidence>
<dbReference type="Pfam" id="PF25106">
    <property type="entry name" value="VWA_4"/>
    <property type="match status" value="1"/>
</dbReference>
<keyword evidence="3 6" id="KW-0732">Signal</keyword>
<dbReference type="InterPro" id="IPR056861">
    <property type="entry name" value="HMCN1-like_VWA"/>
</dbReference>
<evidence type="ECO:0000256" key="1">
    <source>
        <dbReference type="ARBA" id="ARBA00004613"/>
    </source>
</evidence>
<evidence type="ECO:0000313" key="10">
    <source>
        <dbReference type="EMBL" id="KAJ8331969.1"/>
    </source>
</evidence>
<dbReference type="Pfam" id="PF25107">
    <property type="entry name" value="VWA7_N"/>
    <property type="match status" value="1"/>
</dbReference>
<dbReference type="InterPro" id="IPR056475">
    <property type="entry name" value="GBD_Hemicentin/VWA7"/>
</dbReference>
<dbReference type="Pfam" id="PF23560">
    <property type="entry name" value="GBD_Hemicentin"/>
    <property type="match status" value="1"/>
</dbReference>